<dbReference type="Pfam" id="PF00069">
    <property type="entry name" value="Pkinase"/>
    <property type="match status" value="1"/>
</dbReference>
<accession>A0ABT7PJ36</accession>
<gene>
    <name evidence="7" type="ORF">QTN89_13685</name>
</gene>
<organism evidence="7 8">
    <name type="scientific">Roseiconus lacunae</name>
    <dbReference type="NCBI Taxonomy" id="2605694"/>
    <lineage>
        <taxon>Bacteria</taxon>
        <taxon>Pseudomonadati</taxon>
        <taxon>Planctomycetota</taxon>
        <taxon>Planctomycetia</taxon>
        <taxon>Pirellulales</taxon>
        <taxon>Pirellulaceae</taxon>
        <taxon>Roseiconus</taxon>
    </lineage>
</organism>
<keyword evidence="4" id="KW-0067">ATP-binding</keyword>
<dbReference type="RefSeq" id="WP_289164126.1">
    <property type="nucleotide sequence ID" value="NZ_JASZZN010000009.1"/>
</dbReference>
<keyword evidence="3" id="KW-0418">Kinase</keyword>
<reference evidence="7 8" key="1">
    <citation type="submission" date="2023-06" db="EMBL/GenBank/DDBJ databases">
        <title>Roseiconus lacunae JC819 isolated from Gulf of Mannar region, Tamil Nadu.</title>
        <authorList>
            <person name="Pk S."/>
            <person name="Ch S."/>
            <person name="Ch V.R."/>
        </authorList>
    </citation>
    <scope>NUCLEOTIDE SEQUENCE [LARGE SCALE GENOMIC DNA]</scope>
    <source>
        <strain evidence="7 8">JC819</strain>
    </source>
</reference>
<feature type="domain" description="Protein kinase" evidence="6">
    <location>
        <begin position="19"/>
        <end position="275"/>
    </location>
</feature>
<evidence type="ECO:0000313" key="8">
    <source>
        <dbReference type="Proteomes" id="UP001239462"/>
    </source>
</evidence>
<dbReference type="Proteomes" id="UP001239462">
    <property type="component" value="Unassembled WGS sequence"/>
</dbReference>
<keyword evidence="1" id="KW-0808">Transferase</keyword>
<evidence type="ECO:0000259" key="6">
    <source>
        <dbReference type="PROSITE" id="PS50011"/>
    </source>
</evidence>
<protein>
    <submittedName>
        <fullName evidence="7">Tubulin-like doman-containing protein</fullName>
    </submittedName>
</protein>
<keyword evidence="2" id="KW-0547">Nucleotide-binding</keyword>
<evidence type="ECO:0000256" key="2">
    <source>
        <dbReference type="ARBA" id="ARBA00022741"/>
    </source>
</evidence>
<dbReference type="PROSITE" id="PS00108">
    <property type="entry name" value="PROTEIN_KINASE_ST"/>
    <property type="match status" value="1"/>
</dbReference>
<dbReference type="EMBL" id="JASZZN010000009">
    <property type="protein sequence ID" value="MDM4016490.1"/>
    <property type="molecule type" value="Genomic_DNA"/>
</dbReference>
<evidence type="ECO:0000256" key="3">
    <source>
        <dbReference type="ARBA" id="ARBA00022777"/>
    </source>
</evidence>
<dbReference type="InterPro" id="IPR036525">
    <property type="entry name" value="Tubulin/FtsZ_GTPase_sf"/>
</dbReference>
<dbReference type="SUPFAM" id="SSF56112">
    <property type="entry name" value="Protein kinase-like (PK-like)"/>
    <property type="match status" value="1"/>
</dbReference>
<feature type="compositionally biased region" description="Polar residues" evidence="5">
    <location>
        <begin position="771"/>
        <end position="787"/>
    </location>
</feature>
<dbReference type="InterPro" id="IPR025904">
    <property type="entry name" value="Tubulin-like"/>
</dbReference>
<evidence type="ECO:0000313" key="7">
    <source>
        <dbReference type="EMBL" id="MDM4016490.1"/>
    </source>
</evidence>
<dbReference type="PROSITE" id="PS50011">
    <property type="entry name" value="PROTEIN_KINASE_DOM"/>
    <property type="match status" value="1"/>
</dbReference>
<feature type="region of interest" description="Disordered" evidence="5">
    <location>
        <begin position="768"/>
        <end position="788"/>
    </location>
</feature>
<evidence type="ECO:0000256" key="4">
    <source>
        <dbReference type="ARBA" id="ARBA00022840"/>
    </source>
</evidence>
<dbReference type="InterPro" id="IPR011009">
    <property type="entry name" value="Kinase-like_dom_sf"/>
</dbReference>
<proteinExistence type="predicted"/>
<dbReference type="PANTHER" id="PTHR43289">
    <property type="entry name" value="MITOGEN-ACTIVATED PROTEIN KINASE KINASE KINASE 20-RELATED"/>
    <property type="match status" value="1"/>
</dbReference>
<feature type="region of interest" description="Disordered" evidence="5">
    <location>
        <begin position="849"/>
        <end position="869"/>
    </location>
</feature>
<dbReference type="InterPro" id="IPR000719">
    <property type="entry name" value="Prot_kinase_dom"/>
</dbReference>
<dbReference type="InterPro" id="IPR008271">
    <property type="entry name" value="Ser/Thr_kinase_AS"/>
</dbReference>
<comment type="caution">
    <text evidence="7">The sequence shown here is derived from an EMBL/GenBank/DDBJ whole genome shotgun (WGS) entry which is preliminary data.</text>
</comment>
<dbReference type="CDD" id="cd14014">
    <property type="entry name" value="STKc_PknB_like"/>
    <property type="match status" value="1"/>
</dbReference>
<sequence>MPTVTNHLIEAGYEPIEGYVLEKRLGQGGFGEVWQAVAPGGLKKAVKFVYGRHGERHASQELKSLERIRGIQHPFILTLERFEFIDGQLVIVTELADGTLEDTFRGHRKRGSCGVPRDVLLNYLRDAAEALDYLHQHYKLQHLDIKPGNLLMVGGRVKVADFGLLKDLGEADCSLVGGLTPIYAPPEVFDGRPSLHSDQYSLAVLYQEMLTSTRPFDGRTIAQLATQHVHNAPNLSPLPATDRPIVARALEKQPERRFESCADFVNKLVNPHGVVAVPNEPPPATVSADTSVVDLPQLTHQQQDTPGTQPTQTLVVALGGTGLDALNQIRSRVFDRGASSPLTLHSVLIDTDRDATQSAMLIDPTDQAKRPYIVTANLKTPQEYRTAGTQRLASISRRWIYNVPRNGQTGGMRPLGRLALLDHSQQVLETLANAVAELKDSVADSLGDQGQPQKNLPLKVYVVASLTGGTGSGMYFDVVYLLRHILDEQALESVSIVSLLTTNRFQGDPSRPIALHATKSALSEMEYYLQPGHGYPGDSGVGWPSVPAARTPLHDAYVIAPADRADERRVTETVVSYLWADATVCRHWFENGRELDTKTTTTPSLRTVGLAQIGEPSDRQAALLGPHHAKELLLTWLGNPKTSEAPATEFAKRIVRRCYLDTTPLRAVVEQWFAPDRSGRRSLLAEQLNSLDPSELHDDDRIHSCINHWLNHVIDGEHADLIADQSLQQVKRDLRLFLQDRRLDLSSTITALRLLKSHCDGLRQQFVAGENSPQAPSSPTNQASTNGRDAAYHRDALAKACDLGEMLLTRKARLVAIDIVNEIGTGLTELVEIYSDASARVVQGIQTLSKELDGQPNPWDDPNSPPESPRKTVLLRLHENCVASHLFTVIEAPNSTAIENWVAELKLESSDITRQCIKESTDTTQDRDFDPSCETTTSMLPNQAAASDTSGMDKTQTWTGSSVPNVMSVEAAIDVVRPTLMECGGKQRMYLICRDEHEKNELLSQMPESSREHVSTFVGGTDAPLLIHEGQQISLASILGWLDSLTGDDGKISRRLASRSDLDW</sequence>
<dbReference type="PANTHER" id="PTHR43289:SF34">
    <property type="entry name" value="SERINE_THREONINE-PROTEIN KINASE YBDM-RELATED"/>
    <property type="match status" value="1"/>
</dbReference>
<name>A0ABT7PJ36_9BACT</name>
<evidence type="ECO:0000256" key="5">
    <source>
        <dbReference type="SAM" id="MobiDB-lite"/>
    </source>
</evidence>
<dbReference type="SMART" id="SM00220">
    <property type="entry name" value="S_TKc"/>
    <property type="match status" value="1"/>
</dbReference>
<evidence type="ECO:0000256" key="1">
    <source>
        <dbReference type="ARBA" id="ARBA00022679"/>
    </source>
</evidence>
<keyword evidence="8" id="KW-1185">Reference proteome</keyword>
<dbReference type="Gene3D" id="1.10.510.10">
    <property type="entry name" value="Transferase(Phosphotransferase) domain 1"/>
    <property type="match status" value="1"/>
</dbReference>
<dbReference type="Pfam" id="PF13809">
    <property type="entry name" value="Tubulin_2"/>
    <property type="match status" value="1"/>
</dbReference>
<dbReference type="Gene3D" id="3.40.50.1440">
    <property type="entry name" value="Tubulin/FtsZ, GTPase domain"/>
    <property type="match status" value="1"/>
</dbReference>